<dbReference type="Pfam" id="PF07661">
    <property type="entry name" value="MORN_2"/>
    <property type="match status" value="1"/>
</dbReference>
<sequence length="379" mass="41829">MLKRKTSKLIWTMGIVLAFFLCQSTVLQAASDSKAEPSSEVAVIIDGRLASLDRAPILVKGTTLVPFRPIFEQLGLEVKWDPKAQAVTGKSQSLEIRLVIGNSYATVNGKKVKLPVAPIIRDGGTFVPLRFVGEAAGRQVTWNDAAKVITVNLMGADKIYDPYGLLLYEGDIVNGIAEGKGTIYYPNGSPLYKGDMLNGAMHGKGKLYREDGLIWYESDFVDDEATGKGKLYFYIQYDDTPEIKQTYEGDLVGGIPEGKGKYFDSKGRIAYEGDLVDGNPGGKGTYYYPDGMKMYVGECKNGKYEGQGINYYDNGKIKHEGSFKEFLRHGYGKTYDRSGNLVYEGDFINDKYDGQGTLYDENGKILHKGQFSKGEPVTN</sequence>
<feature type="domain" description="Copper amine oxidase-like N-terminal" evidence="3">
    <location>
        <begin position="45"/>
        <end position="150"/>
    </location>
</feature>
<dbReference type="SUPFAM" id="SSF55383">
    <property type="entry name" value="Copper amine oxidase, domain N"/>
    <property type="match status" value="1"/>
</dbReference>
<dbReference type="RefSeq" id="WP_244719670.1">
    <property type="nucleotide sequence ID" value="NZ_JALIRP010000001.1"/>
</dbReference>
<dbReference type="Gene3D" id="3.30.457.10">
    <property type="entry name" value="Copper amine oxidase-like, N-terminal domain"/>
    <property type="match status" value="1"/>
</dbReference>
<proteinExistence type="predicted"/>
<evidence type="ECO:0000313" key="4">
    <source>
        <dbReference type="EMBL" id="MCJ8010735.1"/>
    </source>
</evidence>
<keyword evidence="2" id="KW-0732">Signal</keyword>
<dbReference type="InterPro" id="IPR012854">
    <property type="entry name" value="Cu_amine_oxidase-like_N"/>
</dbReference>
<dbReference type="EMBL" id="JALIRP010000001">
    <property type="protein sequence ID" value="MCJ8010735.1"/>
    <property type="molecule type" value="Genomic_DNA"/>
</dbReference>
<dbReference type="Gene3D" id="2.20.110.10">
    <property type="entry name" value="Histone H3 K4-specific methyltransferase SET7/9 N-terminal domain"/>
    <property type="match status" value="3"/>
</dbReference>
<dbReference type="InterPro" id="IPR011652">
    <property type="entry name" value="MORN_2"/>
</dbReference>
<dbReference type="InterPro" id="IPR003409">
    <property type="entry name" value="MORN"/>
</dbReference>
<protein>
    <submittedName>
        <fullName evidence="4">Stalk domain-containing protein</fullName>
    </submittedName>
</protein>
<evidence type="ECO:0000256" key="2">
    <source>
        <dbReference type="SAM" id="SignalP"/>
    </source>
</evidence>
<dbReference type="Pfam" id="PF02493">
    <property type="entry name" value="MORN"/>
    <property type="match status" value="6"/>
</dbReference>
<keyword evidence="1" id="KW-0677">Repeat</keyword>
<evidence type="ECO:0000313" key="5">
    <source>
        <dbReference type="Proteomes" id="UP001139347"/>
    </source>
</evidence>
<reference evidence="4" key="1">
    <citation type="submission" date="2022-04" db="EMBL/GenBank/DDBJ databases">
        <title>Paenibacillus mangrovi sp. nov., a novel endophytic bacterium isolated from bark of Kandelia candel.</title>
        <authorList>
            <person name="Tuo L."/>
        </authorList>
    </citation>
    <scope>NUCLEOTIDE SEQUENCE</scope>
    <source>
        <strain evidence="4">KQZ6P-2</strain>
    </source>
</reference>
<feature type="signal peptide" evidence="2">
    <location>
        <begin position="1"/>
        <end position="29"/>
    </location>
</feature>
<feature type="chain" id="PRO_5040906965" evidence="2">
    <location>
        <begin position="30"/>
        <end position="379"/>
    </location>
</feature>
<dbReference type="SUPFAM" id="SSF82185">
    <property type="entry name" value="Histone H3 K4-specific methyltransferase SET7/9 N-terminal domain"/>
    <property type="match status" value="2"/>
</dbReference>
<dbReference type="AlphaFoldDB" id="A0A9X1WMU1"/>
<evidence type="ECO:0000259" key="3">
    <source>
        <dbReference type="Pfam" id="PF07833"/>
    </source>
</evidence>
<organism evidence="4 5">
    <name type="scientific">Paenibacillus mangrovi</name>
    <dbReference type="NCBI Taxonomy" id="2931978"/>
    <lineage>
        <taxon>Bacteria</taxon>
        <taxon>Bacillati</taxon>
        <taxon>Bacillota</taxon>
        <taxon>Bacilli</taxon>
        <taxon>Bacillales</taxon>
        <taxon>Paenibacillaceae</taxon>
        <taxon>Paenibacillus</taxon>
    </lineage>
</organism>
<name>A0A9X1WMU1_9BACL</name>
<comment type="caution">
    <text evidence="4">The sequence shown here is derived from an EMBL/GenBank/DDBJ whole genome shotgun (WGS) entry which is preliminary data.</text>
</comment>
<dbReference type="PANTHER" id="PTHR43215">
    <property type="entry name" value="RADIAL SPOKE HEAD 1 HOMOLOG"/>
    <property type="match status" value="1"/>
</dbReference>
<dbReference type="Pfam" id="PF07833">
    <property type="entry name" value="Cu_amine_oxidN1"/>
    <property type="match status" value="1"/>
</dbReference>
<dbReference type="SMART" id="SM00698">
    <property type="entry name" value="MORN"/>
    <property type="match status" value="6"/>
</dbReference>
<dbReference type="InterPro" id="IPR036582">
    <property type="entry name" value="Mao_N_sf"/>
</dbReference>
<dbReference type="PANTHER" id="PTHR43215:SF14">
    <property type="entry name" value="RADIAL SPOKE HEAD 1 HOMOLOG"/>
    <property type="match status" value="1"/>
</dbReference>
<keyword evidence="5" id="KW-1185">Reference proteome</keyword>
<accession>A0A9X1WMU1</accession>
<gene>
    <name evidence="4" type="ORF">MUG84_03120</name>
</gene>
<dbReference type="GO" id="GO:0005829">
    <property type="term" value="C:cytosol"/>
    <property type="evidence" value="ECO:0007669"/>
    <property type="project" value="TreeGrafter"/>
</dbReference>
<evidence type="ECO:0000256" key="1">
    <source>
        <dbReference type="ARBA" id="ARBA00022737"/>
    </source>
</evidence>
<dbReference type="Proteomes" id="UP001139347">
    <property type="component" value="Unassembled WGS sequence"/>
</dbReference>